<protein>
    <submittedName>
        <fullName evidence="2">Uncharacterized protein</fullName>
    </submittedName>
</protein>
<dbReference type="Proteomes" id="UP000324222">
    <property type="component" value="Unassembled WGS sequence"/>
</dbReference>
<comment type="caution">
    <text evidence="2">The sequence shown here is derived from an EMBL/GenBank/DDBJ whole genome shotgun (WGS) entry which is preliminary data.</text>
</comment>
<sequence length="157" mass="16915">MSHDEFLRCLENVKVRRERRKSSPGKRKAQSSQQLHKRMCKVEETLDRLSLFLNSSQDSPFSGFQSPIHQVDFRSQGTDGAACPGAEMVPATAASTITQAAGVPGLSTDTGKMPVALTKDLAGSGGGFGDCQVPMVMAVQHSTRDTEVESRCYDPGP</sequence>
<evidence type="ECO:0000313" key="3">
    <source>
        <dbReference type="Proteomes" id="UP000324222"/>
    </source>
</evidence>
<dbReference type="EMBL" id="VSRR010079640">
    <property type="protein sequence ID" value="MPC89013.1"/>
    <property type="molecule type" value="Genomic_DNA"/>
</dbReference>
<dbReference type="AlphaFoldDB" id="A0A5B7J3J5"/>
<reference evidence="2 3" key="1">
    <citation type="submission" date="2019-05" db="EMBL/GenBank/DDBJ databases">
        <title>Another draft genome of Portunus trituberculatus and its Hox gene families provides insights of decapod evolution.</title>
        <authorList>
            <person name="Jeong J.-H."/>
            <person name="Song I."/>
            <person name="Kim S."/>
            <person name="Choi T."/>
            <person name="Kim D."/>
            <person name="Ryu S."/>
            <person name="Kim W."/>
        </authorList>
    </citation>
    <scope>NUCLEOTIDE SEQUENCE [LARGE SCALE GENOMIC DNA]</scope>
    <source>
        <tissue evidence="2">Muscle</tissue>
    </source>
</reference>
<organism evidence="2 3">
    <name type="scientific">Portunus trituberculatus</name>
    <name type="common">Swimming crab</name>
    <name type="synonym">Neptunus trituberculatus</name>
    <dbReference type="NCBI Taxonomy" id="210409"/>
    <lineage>
        <taxon>Eukaryota</taxon>
        <taxon>Metazoa</taxon>
        <taxon>Ecdysozoa</taxon>
        <taxon>Arthropoda</taxon>
        <taxon>Crustacea</taxon>
        <taxon>Multicrustacea</taxon>
        <taxon>Malacostraca</taxon>
        <taxon>Eumalacostraca</taxon>
        <taxon>Eucarida</taxon>
        <taxon>Decapoda</taxon>
        <taxon>Pleocyemata</taxon>
        <taxon>Brachyura</taxon>
        <taxon>Eubrachyura</taxon>
        <taxon>Portunoidea</taxon>
        <taxon>Portunidae</taxon>
        <taxon>Portuninae</taxon>
        <taxon>Portunus</taxon>
    </lineage>
</organism>
<name>A0A5B7J3J5_PORTR</name>
<keyword evidence="3" id="KW-1185">Reference proteome</keyword>
<gene>
    <name evidence="2" type="ORF">E2C01_083941</name>
</gene>
<accession>A0A5B7J3J5</accession>
<evidence type="ECO:0000256" key="1">
    <source>
        <dbReference type="SAM" id="MobiDB-lite"/>
    </source>
</evidence>
<evidence type="ECO:0000313" key="2">
    <source>
        <dbReference type="EMBL" id="MPC89013.1"/>
    </source>
</evidence>
<feature type="region of interest" description="Disordered" evidence="1">
    <location>
        <begin position="16"/>
        <end position="37"/>
    </location>
</feature>
<proteinExistence type="predicted"/>